<dbReference type="RefSeq" id="WP_013766810.1">
    <property type="nucleotide sequence ID" value="NC_015510.1"/>
</dbReference>
<keyword evidence="2" id="KW-1185">Reference proteome</keyword>
<reference evidence="1 2" key="1">
    <citation type="journal article" date="2011" name="Stand. Genomic Sci.">
        <title>Complete genome sequence of Haliscomenobacter hydrossis type strain (O).</title>
        <authorList>
            <consortium name="US DOE Joint Genome Institute (JGI-PGF)"/>
            <person name="Daligault H."/>
            <person name="Lapidus A."/>
            <person name="Zeytun A."/>
            <person name="Nolan M."/>
            <person name="Lucas S."/>
            <person name="Del Rio T.G."/>
            <person name="Tice H."/>
            <person name="Cheng J.F."/>
            <person name="Tapia R."/>
            <person name="Han C."/>
            <person name="Goodwin L."/>
            <person name="Pitluck S."/>
            <person name="Liolios K."/>
            <person name="Pagani I."/>
            <person name="Ivanova N."/>
            <person name="Huntemann M."/>
            <person name="Mavromatis K."/>
            <person name="Mikhailova N."/>
            <person name="Pati A."/>
            <person name="Chen A."/>
            <person name="Palaniappan K."/>
            <person name="Land M."/>
            <person name="Hauser L."/>
            <person name="Brambilla E.M."/>
            <person name="Rohde M."/>
            <person name="Verbarg S."/>
            <person name="Goker M."/>
            <person name="Bristow J."/>
            <person name="Eisen J.A."/>
            <person name="Markowitz V."/>
            <person name="Hugenholtz P."/>
            <person name="Kyrpides N.C."/>
            <person name="Klenk H.P."/>
            <person name="Woyke T."/>
        </authorList>
    </citation>
    <scope>NUCLEOTIDE SEQUENCE [LARGE SCALE GENOMIC DNA]</scope>
    <source>
        <strain evidence="2">ATCC 27775 / DSM 1100 / LMG 10767 / O</strain>
    </source>
</reference>
<dbReference type="Proteomes" id="UP000008461">
    <property type="component" value="Chromosome"/>
</dbReference>
<dbReference type="STRING" id="760192.Halhy_4430"/>
<organism evidence="1 2">
    <name type="scientific">Haliscomenobacter hydrossis (strain ATCC 27775 / DSM 1100 / LMG 10767 / O)</name>
    <dbReference type="NCBI Taxonomy" id="760192"/>
    <lineage>
        <taxon>Bacteria</taxon>
        <taxon>Pseudomonadati</taxon>
        <taxon>Bacteroidota</taxon>
        <taxon>Saprospiria</taxon>
        <taxon>Saprospirales</taxon>
        <taxon>Haliscomenobacteraceae</taxon>
        <taxon>Haliscomenobacter</taxon>
    </lineage>
</organism>
<gene>
    <name evidence="1" type="ordered locus">Halhy_4430</name>
</gene>
<protein>
    <submittedName>
        <fullName evidence="1">Uncharacterized protein</fullName>
    </submittedName>
</protein>
<dbReference type="EMBL" id="CP002691">
    <property type="protein sequence ID" value="AEE52272.1"/>
    <property type="molecule type" value="Genomic_DNA"/>
</dbReference>
<sequence>MSNVTKILFLEFLAIAMLSACQPSSNKDKAADNLPAFTQTTYWMSSAFLDAVATDSDTLSSAMCMELHFRFKDSVLVVNCESDAMLSAYKVIDEQTLEITSGFGDELKPRISAAPDGGIVLSGVYDQAIHFRPFENPDKDPRGLSIKLMGQHLAGTYASQNKPNSKIVFSPDGKISGMGEYTLFETAIGGDLAATDGNMIYFISDKGEMPCAWKKRGDTLTLWKLKNVSAPDEKPWYEVDGEYDTLVKK</sequence>
<name>F4KQY7_HALH1</name>
<evidence type="ECO:0000313" key="2">
    <source>
        <dbReference type="Proteomes" id="UP000008461"/>
    </source>
</evidence>
<evidence type="ECO:0000313" key="1">
    <source>
        <dbReference type="EMBL" id="AEE52272.1"/>
    </source>
</evidence>
<dbReference type="KEGG" id="hhy:Halhy_4430"/>
<reference key="2">
    <citation type="submission" date="2011-04" db="EMBL/GenBank/DDBJ databases">
        <title>Complete sequence of chromosome of Haliscomenobacter hydrossis DSM 1100.</title>
        <authorList>
            <consortium name="US DOE Joint Genome Institute (JGI-PGF)"/>
            <person name="Lucas S."/>
            <person name="Han J."/>
            <person name="Lapidus A."/>
            <person name="Bruce D."/>
            <person name="Goodwin L."/>
            <person name="Pitluck S."/>
            <person name="Peters L."/>
            <person name="Kyrpides N."/>
            <person name="Mavromatis K."/>
            <person name="Ivanova N."/>
            <person name="Ovchinnikova G."/>
            <person name="Pagani I."/>
            <person name="Daligault H."/>
            <person name="Detter J.C."/>
            <person name="Han C."/>
            <person name="Land M."/>
            <person name="Hauser L."/>
            <person name="Markowitz V."/>
            <person name="Cheng J.-F."/>
            <person name="Hugenholtz P."/>
            <person name="Woyke T."/>
            <person name="Wu D."/>
            <person name="Verbarg S."/>
            <person name="Frueling A."/>
            <person name="Brambilla E."/>
            <person name="Klenk H.-P."/>
            <person name="Eisen J.A."/>
        </authorList>
    </citation>
    <scope>NUCLEOTIDE SEQUENCE</scope>
    <source>
        <strain>DSM 1100</strain>
    </source>
</reference>
<dbReference type="AlphaFoldDB" id="F4KQY7"/>
<accession>F4KQY7</accession>
<proteinExistence type="predicted"/>
<dbReference type="HOGENOM" id="CLU_1114592_0_0_10"/>